<proteinExistence type="predicted"/>
<dbReference type="STRING" id="29172.A0A0D8YCY2"/>
<dbReference type="AlphaFoldDB" id="A0A0D8YCY2"/>
<name>A0A0D8YCY2_DICVI</name>
<evidence type="ECO:0000313" key="1">
    <source>
        <dbReference type="EMBL" id="KJH52446.1"/>
    </source>
</evidence>
<organism evidence="1 2">
    <name type="scientific">Dictyocaulus viviparus</name>
    <name type="common">Bovine lungworm</name>
    <dbReference type="NCBI Taxonomy" id="29172"/>
    <lineage>
        <taxon>Eukaryota</taxon>
        <taxon>Metazoa</taxon>
        <taxon>Ecdysozoa</taxon>
        <taxon>Nematoda</taxon>
        <taxon>Chromadorea</taxon>
        <taxon>Rhabditida</taxon>
        <taxon>Rhabditina</taxon>
        <taxon>Rhabditomorpha</taxon>
        <taxon>Strongyloidea</taxon>
        <taxon>Metastrongylidae</taxon>
        <taxon>Dictyocaulus</taxon>
    </lineage>
</organism>
<protein>
    <submittedName>
        <fullName evidence="1">Uncharacterized protein</fullName>
    </submittedName>
</protein>
<dbReference type="EMBL" id="KN716164">
    <property type="protein sequence ID" value="KJH52446.1"/>
    <property type="molecule type" value="Genomic_DNA"/>
</dbReference>
<reference evidence="1 2" key="1">
    <citation type="submission" date="2013-11" db="EMBL/GenBank/DDBJ databases">
        <title>Draft genome of the bovine lungworm Dictyocaulus viviparus.</title>
        <authorList>
            <person name="Mitreva M."/>
        </authorList>
    </citation>
    <scope>NUCLEOTIDE SEQUENCE [LARGE SCALE GENOMIC DNA]</scope>
    <source>
        <strain evidence="1 2">HannoverDv2000</strain>
    </source>
</reference>
<gene>
    <name evidence="1" type="ORF">DICVIV_01291</name>
</gene>
<evidence type="ECO:0000313" key="2">
    <source>
        <dbReference type="Proteomes" id="UP000053766"/>
    </source>
</evidence>
<accession>A0A0D8YCY2</accession>
<reference evidence="2" key="2">
    <citation type="journal article" date="2016" name="Sci. Rep.">
        <title>Dictyocaulus viviparus genome, variome and transcriptome elucidate lungworm biology and support future intervention.</title>
        <authorList>
            <person name="McNulty S.N."/>
            <person name="Strube C."/>
            <person name="Rosa B.A."/>
            <person name="Martin J.C."/>
            <person name="Tyagi R."/>
            <person name="Choi Y.J."/>
            <person name="Wang Q."/>
            <person name="Hallsworth Pepin K."/>
            <person name="Zhang X."/>
            <person name="Ozersky P."/>
            <person name="Wilson R.K."/>
            <person name="Sternberg P.W."/>
            <person name="Gasser R.B."/>
            <person name="Mitreva M."/>
        </authorList>
    </citation>
    <scope>NUCLEOTIDE SEQUENCE [LARGE SCALE GENOMIC DNA]</scope>
    <source>
        <strain evidence="2">HannoverDv2000</strain>
    </source>
</reference>
<dbReference type="Proteomes" id="UP000053766">
    <property type="component" value="Unassembled WGS sequence"/>
</dbReference>
<sequence>MKTARGSVCASKHTGMSDCNSPLSILKLLPSRLRFSKWSQLAMSDISLDIHAWRAEYLNNEEPFLEESKLPTHDPFKLFDMW</sequence>
<keyword evidence="2" id="KW-1185">Reference proteome</keyword>